<dbReference type="AlphaFoldDB" id="A0A174ZLM2"/>
<proteinExistence type="predicted"/>
<reference evidence="2 3" key="1">
    <citation type="submission" date="2015-09" db="EMBL/GenBank/DDBJ databases">
        <authorList>
            <consortium name="Pathogen Informatics"/>
        </authorList>
    </citation>
    <scope>NUCLEOTIDE SEQUENCE [LARGE SCALE GENOMIC DNA]</scope>
    <source>
        <strain evidence="2 3">2789STDY5834928</strain>
    </source>
</reference>
<evidence type="ECO:0000256" key="1">
    <source>
        <dbReference type="SAM" id="Phobius"/>
    </source>
</evidence>
<keyword evidence="1" id="KW-0472">Membrane</keyword>
<keyword evidence="1" id="KW-0812">Transmembrane</keyword>
<protein>
    <submittedName>
        <fullName evidence="2">Uncharacterized protein</fullName>
    </submittedName>
</protein>
<gene>
    <name evidence="2" type="ORF">ERS852540_01353</name>
</gene>
<keyword evidence="1" id="KW-1133">Transmembrane helix</keyword>
<dbReference type="EMBL" id="CZBY01000009">
    <property type="protein sequence ID" value="CUQ86677.1"/>
    <property type="molecule type" value="Genomic_DNA"/>
</dbReference>
<evidence type="ECO:0000313" key="3">
    <source>
        <dbReference type="Proteomes" id="UP000095662"/>
    </source>
</evidence>
<organism evidence="2 3">
    <name type="scientific">[Eubacterium] siraeum</name>
    <dbReference type="NCBI Taxonomy" id="39492"/>
    <lineage>
        <taxon>Bacteria</taxon>
        <taxon>Bacillati</taxon>
        <taxon>Bacillota</taxon>
        <taxon>Clostridia</taxon>
        <taxon>Eubacteriales</taxon>
        <taxon>Oscillospiraceae</taxon>
        <taxon>Oscillospiraceae incertae sedis</taxon>
    </lineage>
</organism>
<evidence type="ECO:0000313" key="2">
    <source>
        <dbReference type="EMBL" id="CUQ86677.1"/>
    </source>
</evidence>
<dbReference type="STRING" id="39492.ERS852540_01353"/>
<feature type="transmembrane region" description="Helical" evidence="1">
    <location>
        <begin position="12"/>
        <end position="31"/>
    </location>
</feature>
<sequence>MKKINNKGAVPVGLIILLVVVALAVVAVFAFKGFGFGGGNGDGEGSGIADNSNTVSVVEELEYINVTVSGNEYIYDNKKVTLDELIDSIKSLDKNLPVKIADEGSSLKAYKALKAKLSENNISFIEAQ</sequence>
<dbReference type="Proteomes" id="UP000095662">
    <property type="component" value="Unassembled WGS sequence"/>
</dbReference>
<name>A0A174ZLM2_9FIRM</name>
<accession>A0A174ZLM2</accession>